<organism evidence="8 9">
    <name type="scientific">Tamlana crocina</name>
    <dbReference type="NCBI Taxonomy" id="393006"/>
    <lineage>
        <taxon>Bacteria</taxon>
        <taxon>Pseudomonadati</taxon>
        <taxon>Bacteroidota</taxon>
        <taxon>Flavobacteriia</taxon>
        <taxon>Flavobacteriales</taxon>
        <taxon>Flavobacteriaceae</taxon>
        <taxon>Tamlana</taxon>
    </lineage>
</organism>
<evidence type="ECO:0000256" key="5">
    <source>
        <dbReference type="ARBA" id="ARBA00022989"/>
    </source>
</evidence>
<feature type="transmembrane region" description="Helical" evidence="7">
    <location>
        <begin position="6"/>
        <end position="32"/>
    </location>
</feature>
<feature type="transmembrane region" description="Helical" evidence="7">
    <location>
        <begin position="166"/>
        <end position="188"/>
    </location>
</feature>
<feature type="transmembrane region" description="Helical" evidence="7">
    <location>
        <begin position="77"/>
        <end position="102"/>
    </location>
</feature>
<gene>
    <name evidence="8" type="ORF">HC176_08785</name>
</gene>
<name>A0ABX1DEV3_9FLAO</name>
<evidence type="ECO:0000256" key="6">
    <source>
        <dbReference type="ARBA" id="ARBA00023136"/>
    </source>
</evidence>
<feature type="transmembrane region" description="Helical" evidence="7">
    <location>
        <begin position="53"/>
        <end position="71"/>
    </location>
</feature>
<feature type="transmembrane region" description="Helical" evidence="7">
    <location>
        <begin position="304"/>
        <end position="328"/>
    </location>
</feature>
<evidence type="ECO:0000256" key="2">
    <source>
        <dbReference type="ARBA" id="ARBA00007543"/>
    </source>
</evidence>
<feature type="transmembrane region" description="Helical" evidence="7">
    <location>
        <begin position="264"/>
        <end position="284"/>
    </location>
</feature>
<dbReference type="PANTHER" id="PTHR43141:SF4">
    <property type="entry name" value="CYTOCHROME BD2 SUBUNIT II"/>
    <property type="match status" value="1"/>
</dbReference>
<keyword evidence="4 7" id="KW-0812">Transmembrane</keyword>
<comment type="caution">
    <text evidence="8">The sequence shown here is derived from an EMBL/GenBank/DDBJ whole genome shotgun (WGS) entry which is preliminary data.</text>
</comment>
<sequence length="338" mass="37690">MLYVVLFFLLVSLLLYVILAGADFGAGIVELFSSEQNQKITKKTVYSVMGPVWEANHIWIIILVVVLWVGFPEFYNVLVVYLHIPLTLVLLGITMRGVAFVFRHYDAYKDKSQIVYDWMFRISSFVTPIFLGMTAGAMISGELIIAENYTDYSFAELFVNPWLNGFSILVGLFFAALCAFLTSILLIGETNETNRPIYVKKSRIANITVIVLGFIVLSYGMIFEIKFVTDFLKNPYTIGLVALSGVLIFPLMKSIKDARQIVSRALAGIQVILIILAALNTHYPNLIIASNTEMSIIETAATDSTINVLGISLIIGGLVILPGVFHLFKSFKMIKILE</sequence>
<evidence type="ECO:0000256" key="3">
    <source>
        <dbReference type="ARBA" id="ARBA00022475"/>
    </source>
</evidence>
<evidence type="ECO:0000313" key="9">
    <source>
        <dbReference type="Proteomes" id="UP000760545"/>
    </source>
</evidence>
<evidence type="ECO:0000256" key="4">
    <source>
        <dbReference type="ARBA" id="ARBA00022692"/>
    </source>
</evidence>
<feature type="transmembrane region" description="Helical" evidence="7">
    <location>
        <begin position="204"/>
        <end position="223"/>
    </location>
</feature>
<dbReference type="EMBL" id="JAAVJS010000010">
    <property type="protein sequence ID" value="NJX15584.1"/>
    <property type="molecule type" value="Genomic_DNA"/>
</dbReference>
<dbReference type="RefSeq" id="WP_167917823.1">
    <property type="nucleotide sequence ID" value="NZ_JAAVJS010000010.1"/>
</dbReference>
<keyword evidence="6 7" id="KW-0472">Membrane</keyword>
<feature type="transmembrane region" description="Helical" evidence="7">
    <location>
        <begin position="122"/>
        <end position="146"/>
    </location>
</feature>
<keyword evidence="5 7" id="KW-1133">Transmembrane helix</keyword>
<keyword evidence="9" id="KW-1185">Reference proteome</keyword>
<dbReference type="InterPro" id="IPR003317">
    <property type="entry name" value="Cyt-d_oxidase_su2"/>
</dbReference>
<accession>A0ABX1DEV3</accession>
<feature type="transmembrane region" description="Helical" evidence="7">
    <location>
        <begin position="235"/>
        <end position="252"/>
    </location>
</feature>
<evidence type="ECO:0000256" key="1">
    <source>
        <dbReference type="ARBA" id="ARBA00004651"/>
    </source>
</evidence>
<comment type="subcellular location">
    <subcellularLocation>
        <location evidence="1">Cell membrane</location>
        <topology evidence="1">Multi-pass membrane protein</topology>
    </subcellularLocation>
</comment>
<dbReference type="PANTHER" id="PTHR43141">
    <property type="entry name" value="CYTOCHROME BD2 SUBUNIT II"/>
    <property type="match status" value="1"/>
</dbReference>
<proteinExistence type="inferred from homology"/>
<dbReference type="Pfam" id="PF02322">
    <property type="entry name" value="Cyt_bd_oxida_II"/>
    <property type="match status" value="1"/>
</dbReference>
<keyword evidence="3" id="KW-1003">Cell membrane</keyword>
<protein>
    <submittedName>
        <fullName evidence="8">Cytochrome d ubiquinol oxidase subunit II</fullName>
    </submittedName>
</protein>
<evidence type="ECO:0000313" key="8">
    <source>
        <dbReference type="EMBL" id="NJX15584.1"/>
    </source>
</evidence>
<comment type="similarity">
    <text evidence="2">Belongs to the cytochrome ubiquinol oxidase subunit 2 family.</text>
</comment>
<dbReference type="Proteomes" id="UP000760545">
    <property type="component" value="Unassembled WGS sequence"/>
</dbReference>
<evidence type="ECO:0000256" key="7">
    <source>
        <dbReference type="SAM" id="Phobius"/>
    </source>
</evidence>
<reference evidence="8 9" key="1">
    <citation type="submission" date="2020-03" db="EMBL/GenBank/DDBJ databases">
        <title>Tamlana sp. nov, isolated from XXX.</title>
        <authorList>
            <person name="Cao W.R."/>
        </authorList>
    </citation>
    <scope>NUCLEOTIDE SEQUENCE [LARGE SCALE GENOMIC DNA]</scope>
    <source>
        <strain evidence="8 9">HST1-43</strain>
    </source>
</reference>